<feature type="transmembrane region" description="Helical" evidence="6">
    <location>
        <begin position="177"/>
        <end position="196"/>
    </location>
</feature>
<organism evidence="7 8">
    <name type="scientific">Thermodesulfobacterium commune DSM 2178</name>
    <dbReference type="NCBI Taxonomy" id="289377"/>
    <lineage>
        <taxon>Bacteria</taxon>
        <taxon>Pseudomonadati</taxon>
        <taxon>Thermodesulfobacteriota</taxon>
        <taxon>Thermodesulfobacteria</taxon>
        <taxon>Thermodesulfobacteriales</taxon>
        <taxon>Thermodesulfobacteriaceae</taxon>
        <taxon>Thermodesulfobacterium</taxon>
    </lineage>
</organism>
<dbReference type="InterPro" id="IPR001182">
    <property type="entry name" value="FtsW/RodA"/>
</dbReference>
<accession>A0A075WQB5</accession>
<dbReference type="GO" id="GO:0015648">
    <property type="term" value="F:lipid-linked peptidoglycan transporter activity"/>
    <property type="evidence" value="ECO:0007669"/>
    <property type="project" value="TreeGrafter"/>
</dbReference>
<dbReference type="GO" id="GO:0005886">
    <property type="term" value="C:plasma membrane"/>
    <property type="evidence" value="ECO:0007669"/>
    <property type="project" value="TreeGrafter"/>
</dbReference>
<dbReference type="PaxDb" id="289377-HL41_01065"/>
<feature type="transmembrane region" description="Helical" evidence="6">
    <location>
        <begin position="75"/>
        <end position="92"/>
    </location>
</feature>
<keyword evidence="3" id="KW-0133">Cell shape</keyword>
<evidence type="ECO:0000256" key="4">
    <source>
        <dbReference type="ARBA" id="ARBA00022989"/>
    </source>
</evidence>
<dbReference type="RefSeq" id="WP_038063351.1">
    <property type="nucleotide sequence ID" value="NZ_CP008796.1"/>
</dbReference>
<proteinExistence type="predicted"/>
<dbReference type="HOGENOM" id="CLU_029243_2_1_0"/>
<gene>
    <name evidence="7" type="ORF">HL41_01065</name>
</gene>
<dbReference type="GO" id="GO:0032153">
    <property type="term" value="C:cell division site"/>
    <property type="evidence" value="ECO:0007669"/>
    <property type="project" value="TreeGrafter"/>
</dbReference>
<keyword evidence="2 6" id="KW-0812">Transmembrane</keyword>
<evidence type="ECO:0000256" key="2">
    <source>
        <dbReference type="ARBA" id="ARBA00022692"/>
    </source>
</evidence>
<protein>
    <recommendedName>
        <fullName evidence="9">Rod shape-determining protein RodA</fullName>
    </recommendedName>
</protein>
<keyword evidence="8" id="KW-1185">Reference proteome</keyword>
<feature type="transmembrane region" description="Helical" evidence="6">
    <location>
        <begin position="98"/>
        <end position="121"/>
    </location>
</feature>
<name>A0A075WQB5_9BACT</name>
<dbReference type="KEGG" id="tcm:HL41_01065"/>
<dbReference type="STRING" id="289377.HL41_01065"/>
<dbReference type="AlphaFoldDB" id="A0A075WQB5"/>
<dbReference type="PANTHER" id="PTHR30474:SF1">
    <property type="entry name" value="PEPTIDOGLYCAN GLYCOSYLTRANSFERASE MRDB"/>
    <property type="match status" value="1"/>
</dbReference>
<evidence type="ECO:0008006" key="9">
    <source>
        <dbReference type="Google" id="ProtNLM"/>
    </source>
</evidence>
<evidence type="ECO:0000256" key="1">
    <source>
        <dbReference type="ARBA" id="ARBA00004141"/>
    </source>
</evidence>
<sequence>MQVKKDNYKEAIKRNLKGFLVVLSLFVLGNIHQFFLAENVAFFIKNLLWHVLGLSIFFFLLFFTDYKKVSFKTLWYAYWFLNLVLFVMLIFHKRWLNLGFLSLQPSEFVKFILLWLISLYLSREPSEVIPPKKLLKIFGLIALPLILIMPTDLDYAFIMGVMFFSWLLFIGIPKRIFILLLSGVLLFSFLFVPIAWQKLKPHQKGRIYGYLEPEKYAKTWGYQLNQSLIAIGSGGLTGQKFYKGWSTRLGYLPAKHTDLAFAVWAETWGLLGVSVFLVLYGYLIYFGICVSQTTKDWFGKYLSLGVSLIFLWQLFFNLGGCSGLLPMTSIPLPFLSYGGSITVSVYILLYLLFNVAIKKYFFK</sequence>
<keyword evidence="4 6" id="KW-1133">Transmembrane helix</keyword>
<evidence type="ECO:0000256" key="5">
    <source>
        <dbReference type="ARBA" id="ARBA00023136"/>
    </source>
</evidence>
<evidence type="ECO:0000313" key="8">
    <source>
        <dbReference type="Proteomes" id="UP000028481"/>
    </source>
</evidence>
<feature type="transmembrane region" description="Helical" evidence="6">
    <location>
        <begin position="133"/>
        <end position="149"/>
    </location>
</feature>
<feature type="transmembrane region" description="Helical" evidence="6">
    <location>
        <begin position="155"/>
        <end position="172"/>
    </location>
</feature>
<feature type="transmembrane region" description="Helical" evidence="6">
    <location>
        <begin position="47"/>
        <end position="63"/>
    </location>
</feature>
<comment type="subcellular location">
    <subcellularLocation>
        <location evidence="1">Membrane</location>
        <topology evidence="1">Multi-pass membrane protein</topology>
    </subcellularLocation>
</comment>
<keyword evidence="5 6" id="KW-0472">Membrane</keyword>
<reference evidence="7 8" key="1">
    <citation type="journal article" date="2015" name="Genome Announc.">
        <title>Genome Sequence of a Sulfate-Reducing Thermophilic Bacterium, Thermodesulfobacterium commune DSM 2178T (Phylum Thermodesulfobacteria).</title>
        <authorList>
            <person name="Bhatnagar S."/>
            <person name="Badger J.H."/>
            <person name="Madupu R."/>
            <person name="Khouri H.M."/>
            <person name="O'Connor E.M."/>
            <person name="Robb F.T."/>
            <person name="Ward N.L."/>
            <person name="Eisen J.A."/>
        </authorList>
    </citation>
    <scope>NUCLEOTIDE SEQUENCE [LARGE SCALE GENOMIC DNA]</scope>
    <source>
        <strain evidence="7 8">DSM 2178</strain>
    </source>
</reference>
<dbReference type="OrthoDB" id="9768187at2"/>
<dbReference type="GO" id="GO:0051301">
    <property type="term" value="P:cell division"/>
    <property type="evidence" value="ECO:0007669"/>
    <property type="project" value="InterPro"/>
</dbReference>
<dbReference type="eggNOG" id="COG0772">
    <property type="taxonomic scope" value="Bacteria"/>
</dbReference>
<evidence type="ECO:0000313" key="7">
    <source>
        <dbReference type="EMBL" id="AIH03529.1"/>
    </source>
</evidence>
<dbReference type="Pfam" id="PF01098">
    <property type="entry name" value="FTSW_RODA_SPOVE"/>
    <property type="match status" value="1"/>
</dbReference>
<evidence type="ECO:0000256" key="3">
    <source>
        <dbReference type="ARBA" id="ARBA00022960"/>
    </source>
</evidence>
<feature type="transmembrane region" description="Helical" evidence="6">
    <location>
        <begin position="301"/>
        <end position="325"/>
    </location>
</feature>
<feature type="transmembrane region" description="Helical" evidence="6">
    <location>
        <begin position="16"/>
        <end position="35"/>
    </location>
</feature>
<feature type="transmembrane region" description="Helical" evidence="6">
    <location>
        <begin position="268"/>
        <end position="289"/>
    </location>
</feature>
<dbReference type="Proteomes" id="UP000028481">
    <property type="component" value="Chromosome"/>
</dbReference>
<dbReference type="PANTHER" id="PTHR30474">
    <property type="entry name" value="CELL CYCLE PROTEIN"/>
    <property type="match status" value="1"/>
</dbReference>
<feature type="transmembrane region" description="Helical" evidence="6">
    <location>
        <begin position="337"/>
        <end position="357"/>
    </location>
</feature>
<dbReference type="EMBL" id="CP008796">
    <property type="protein sequence ID" value="AIH03529.1"/>
    <property type="molecule type" value="Genomic_DNA"/>
</dbReference>
<evidence type="ECO:0000256" key="6">
    <source>
        <dbReference type="SAM" id="Phobius"/>
    </source>
</evidence>
<dbReference type="GO" id="GO:0008360">
    <property type="term" value="P:regulation of cell shape"/>
    <property type="evidence" value="ECO:0007669"/>
    <property type="project" value="UniProtKB-KW"/>
</dbReference>